<proteinExistence type="predicted"/>
<dbReference type="PANTHER" id="PTHR10509">
    <property type="entry name" value="O-METHYLTRANSFERASE-RELATED"/>
    <property type="match status" value="1"/>
</dbReference>
<dbReference type="EMBL" id="CP104003">
    <property type="protein sequence ID" value="UWM55764.1"/>
    <property type="molecule type" value="Genomic_DNA"/>
</dbReference>
<evidence type="ECO:0000256" key="3">
    <source>
        <dbReference type="ARBA" id="ARBA00022691"/>
    </source>
</evidence>
<dbReference type="InterPro" id="IPR002935">
    <property type="entry name" value="SAM_O-MeTrfase"/>
</dbReference>
<protein>
    <submittedName>
        <fullName evidence="4">O-methyltransferase</fullName>
    </submittedName>
</protein>
<dbReference type="Gene3D" id="3.40.50.150">
    <property type="entry name" value="Vaccinia Virus protein VP39"/>
    <property type="match status" value="1"/>
</dbReference>
<dbReference type="GO" id="GO:0008171">
    <property type="term" value="F:O-methyltransferase activity"/>
    <property type="evidence" value="ECO:0007669"/>
    <property type="project" value="InterPro"/>
</dbReference>
<sequence length="221" mass="23708">MPPLHDDAVGRLLERFGPPVDDVVHDMEARAARESFPTVGPAVGRTLALCVRLSGARSILELGSGFGYSAYWMARALPEDGFVVLTDRDTERLRAAREYFERGGLTDHAVYGHGDAIELAADLPGTFDLVVLDHDTADYGRGFEAVRELVAPGGALLADNVAVYGDVLTPAGLVATLDGEPAPTPRTEAVAGFLRRVDADPEFEPYLLPVDEGLLVAPRVR</sequence>
<accession>A0A9E7R5U6</accession>
<reference evidence="4" key="1">
    <citation type="submission" date="2022-09" db="EMBL/GenBank/DDBJ databases">
        <title>Diverse halophilic archaea isolated from saline environments.</title>
        <authorList>
            <person name="Cui H.-L."/>
        </authorList>
    </citation>
    <scope>NUCLEOTIDE SEQUENCE</scope>
    <source>
        <strain evidence="4">ZS-35-S2</strain>
    </source>
</reference>
<evidence type="ECO:0000256" key="2">
    <source>
        <dbReference type="ARBA" id="ARBA00022679"/>
    </source>
</evidence>
<dbReference type="InterPro" id="IPR029063">
    <property type="entry name" value="SAM-dependent_MTases_sf"/>
</dbReference>
<keyword evidence="3" id="KW-0949">S-adenosyl-L-methionine</keyword>
<dbReference type="GO" id="GO:0008757">
    <property type="term" value="F:S-adenosylmethionine-dependent methyltransferase activity"/>
    <property type="evidence" value="ECO:0007669"/>
    <property type="project" value="TreeGrafter"/>
</dbReference>
<dbReference type="GO" id="GO:0032259">
    <property type="term" value="P:methylation"/>
    <property type="evidence" value="ECO:0007669"/>
    <property type="project" value="UniProtKB-KW"/>
</dbReference>
<dbReference type="SUPFAM" id="SSF53335">
    <property type="entry name" value="S-adenosyl-L-methionine-dependent methyltransferases"/>
    <property type="match status" value="1"/>
</dbReference>
<dbReference type="PROSITE" id="PS51682">
    <property type="entry name" value="SAM_OMT_I"/>
    <property type="match status" value="1"/>
</dbReference>
<evidence type="ECO:0000313" key="4">
    <source>
        <dbReference type="EMBL" id="UWM55764.1"/>
    </source>
</evidence>
<keyword evidence="2" id="KW-0808">Transferase</keyword>
<dbReference type="CDD" id="cd02440">
    <property type="entry name" value="AdoMet_MTases"/>
    <property type="match status" value="1"/>
</dbReference>
<dbReference type="Pfam" id="PF01596">
    <property type="entry name" value="Methyltransf_3"/>
    <property type="match status" value="1"/>
</dbReference>
<keyword evidence="1" id="KW-0489">Methyltransferase</keyword>
<evidence type="ECO:0000313" key="5">
    <source>
        <dbReference type="Proteomes" id="UP001057580"/>
    </source>
</evidence>
<keyword evidence="5" id="KW-1185">Reference proteome</keyword>
<dbReference type="Proteomes" id="UP001057580">
    <property type="component" value="Chromosome"/>
</dbReference>
<evidence type="ECO:0000256" key="1">
    <source>
        <dbReference type="ARBA" id="ARBA00022603"/>
    </source>
</evidence>
<dbReference type="AlphaFoldDB" id="A0A9E7R5U6"/>
<dbReference type="GeneID" id="74941881"/>
<organism evidence="4 5">
    <name type="scientific">Salinirubellus salinus</name>
    <dbReference type="NCBI Taxonomy" id="1364945"/>
    <lineage>
        <taxon>Archaea</taxon>
        <taxon>Methanobacteriati</taxon>
        <taxon>Methanobacteriota</taxon>
        <taxon>Stenosarchaea group</taxon>
        <taxon>Halobacteria</taxon>
        <taxon>Halobacteriales</taxon>
        <taxon>Natronomonadaceae</taxon>
        <taxon>Salinirubellus</taxon>
    </lineage>
</organism>
<name>A0A9E7R5U6_9EURY</name>
<dbReference type="InterPro" id="IPR050362">
    <property type="entry name" value="Cation-dep_OMT"/>
</dbReference>
<dbReference type="RefSeq" id="WP_260594875.1">
    <property type="nucleotide sequence ID" value="NZ_CP104003.1"/>
</dbReference>
<gene>
    <name evidence="4" type="ORF">N0B31_05625</name>
</gene>
<dbReference type="KEGG" id="ssai:N0B31_05625"/>
<dbReference type="PANTHER" id="PTHR10509:SF14">
    <property type="entry name" value="CAFFEOYL-COA O-METHYLTRANSFERASE 3-RELATED"/>
    <property type="match status" value="1"/>
</dbReference>